<organism evidence="2">
    <name type="scientific">Rhodanobacter sp. IGA1.0</name>
    <dbReference type="NCBI Taxonomy" id="3158582"/>
    <lineage>
        <taxon>Bacteria</taxon>
        <taxon>Pseudomonadati</taxon>
        <taxon>Pseudomonadota</taxon>
        <taxon>Gammaproteobacteria</taxon>
        <taxon>Lysobacterales</taxon>
        <taxon>Rhodanobacteraceae</taxon>
        <taxon>Rhodanobacter</taxon>
    </lineage>
</organism>
<dbReference type="AlphaFoldDB" id="A0AAU7QP95"/>
<proteinExistence type="predicted"/>
<feature type="region of interest" description="Disordered" evidence="1">
    <location>
        <begin position="126"/>
        <end position="150"/>
    </location>
</feature>
<sequence length="194" mass="22166">MDCTEGSPQLEKYWKIQVGLYYCDACLLLRSGDFPSREKVERLFALRLRHVRGINIEALEKKVNEAHGRIHSEQVKKALEEMDAAVDLFRLGERLAAMEAAQSAWNTANGLHNALATMPDIVAGRRAKRQRSKAGISSREQRQAERQPEWDKWQAEVDRVRANHPCLRKSRVFEVVAATFNVTRPAIAKRVAWC</sequence>
<protein>
    <submittedName>
        <fullName evidence="2">Uncharacterized protein</fullName>
    </submittedName>
</protein>
<accession>A0AAU7QP95</accession>
<dbReference type="RefSeq" id="WP_350017101.1">
    <property type="nucleotide sequence ID" value="NZ_CP157948.1"/>
</dbReference>
<evidence type="ECO:0000256" key="1">
    <source>
        <dbReference type="SAM" id="MobiDB-lite"/>
    </source>
</evidence>
<feature type="compositionally biased region" description="Basic and acidic residues" evidence="1">
    <location>
        <begin position="139"/>
        <end position="150"/>
    </location>
</feature>
<gene>
    <name evidence="2" type="ORF">ABNK63_07815</name>
</gene>
<reference evidence="2" key="1">
    <citation type="submission" date="2024-06" db="EMBL/GenBank/DDBJ databases">
        <authorList>
            <person name="Sun Y."/>
        </authorList>
    </citation>
    <scope>NUCLEOTIDE SEQUENCE</scope>
    <source>
        <strain evidence="2">IGA1.0</strain>
    </source>
</reference>
<dbReference type="EMBL" id="CP157948">
    <property type="protein sequence ID" value="XBS91522.1"/>
    <property type="molecule type" value="Genomic_DNA"/>
</dbReference>
<name>A0AAU7QP95_9GAMM</name>
<evidence type="ECO:0000313" key="2">
    <source>
        <dbReference type="EMBL" id="XBS91522.1"/>
    </source>
</evidence>